<organism evidence="4 5">
    <name type="scientific">Gordonia cholesterolivorans</name>
    <dbReference type="NCBI Taxonomy" id="559625"/>
    <lineage>
        <taxon>Bacteria</taxon>
        <taxon>Bacillati</taxon>
        <taxon>Actinomycetota</taxon>
        <taxon>Actinomycetes</taxon>
        <taxon>Mycobacteriales</taxon>
        <taxon>Gordoniaceae</taxon>
        <taxon>Gordonia</taxon>
    </lineage>
</organism>
<dbReference type="Pfam" id="PF00005">
    <property type="entry name" value="ABC_tran"/>
    <property type="match status" value="1"/>
</dbReference>
<proteinExistence type="predicted"/>
<sequence>MIEAKGLTVCYDGVEVVSDVDVDVRPGSITGVLGRSGSGKTTLLRALAGLVRPARGSVTYDGSVRPRPGSIAMLAQHPRQVADPRWTLAQTITEPARIAGRRAERDTAAVAAQRAGLALDLLDRFPPQVSDGQLQRACLARVVVQRPGYLLCDEPTAMLDPISACAVVDLISALARDGVGVALVSHSRALVRARSRCVLDLSDDAAGQLPAVGRTDVEPVTDSSSL</sequence>
<dbReference type="InterPro" id="IPR003439">
    <property type="entry name" value="ABC_transporter-like_ATP-bd"/>
</dbReference>
<evidence type="ECO:0000259" key="3">
    <source>
        <dbReference type="PROSITE" id="PS50893"/>
    </source>
</evidence>
<dbReference type="InterPro" id="IPR003593">
    <property type="entry name" value="AAA+_ATPase"/>
</dbReference>
<accession>A0ABN3GZI9</accession>
<dbReference type="SUPFAM" id="SSF52540">
    <property type="entry name" value="P-loop containing nucleoside triphosphate hydrolases"/>
    <property type="match status" value="1"/>
</dbReference>
<dbReference type="SMART" id="SM00382">
    <property type="entry name" value="AAA"/>
    <property type="match status" value="1"/>
</dbReference>
<keyword evidence="2 4" id="KW-0067">ATP-binding</keyword>
<dbReference type="InterPro" id="IPR027417">
    <property type="entry name" value="P-loop_NTPase"/>
</dbReference>
<dbReference type="InterPro" id="IPR015854">
    <property type="entry name" value="ABC_transpr_LolD-like"/>
</dbReference>
<dbReference type="RefSeq" id="WP_045540044.1">
    <property type="nucleotide sequence ID" value="NZ_BAAARB010000001.1"/>
</dbReference>
<keyword evidence="1" id="KW-0547">Nucleotide-binding</keyword>
<evidence type="ECO:0000256" key="2">
    <source>
        <dbReference type="ARBA" id="ARBA00022840"/>
    </source>
</evidence>
<reference evidence="4 5" key="1">
    <citation type="journal article" date="2019" name="Int. J. Syst. Evol. Microbiol.">
        <title>The Global Catalogue of Microorganisms (GCM) 10K type strain sequencing project: providing services to taxonomists for standard genome sequencing and annotation.</title>
        <authorList>
            <consortium name="The Broad Institute Genomics Platform"/>
            <consortium name="The Broad Institute Genome Sequencing Center for Infectious Disease"/>
            <person name="Wu L."/>
            <person name="Ma J."/>
        </authorList>
    </citation>
    <scope>NUCLEOTIDE SEQUENCE [LARGE SCALE GENOMIC DNA]</scope>
    <source>
        <strain evidence="4 5">JCM 16227</strain>
    </source>
</reference>
<feature type="domain" description="ABC transporter" evidence="3">
    <location>
        <begin position="2"/>
        <end position="225"/>
    </location>
</feature>
<keyword evidence="5" id="KW-1185">Reference proteome</keyword>
<evidence type="ECO:0000313" key="4">
    <source>
        <dbReference type="EMBL" id="GAA2365327.1"/>
    </source>
</evidence>
<dbReference type="Gene3D" id="3.40.50.300">
    <property type="entry name" value="P-loop containing nucleotide triphosphate hydrolases"/>
    <property type="match status" value="1"/>
</dbReference>
<evidence type="ECO:0000256" key="1">
    <source>
        <dbReference type="ARBA" id="ARBA00022741"/>
    </source>
</evidence>
<dbReference type="PROSITE" id="PS50893">
    <property type="entry name" value="ABC_TRANSPORTER_2"/>
    <property type="match status" value="1"/>
</dbReference>
<evidence type="ECO:0000313" key="5">
    <source>
        <dbReference type="Proteomes" id="UP001501170"/>
    </source>
</evidence>
<gene>
    <name evidence="4" type="ORF">GCM10009855_00710</name>
</gene>
<protein>
    <submittedName>
        <fullName evidence="4">ATP-binding cassette domain-containing protein</fullName>
    </submittedName>
</protein>
<dbReference type="PANTHER" id="PTHR24220">
    <property type="entry name" value="IMPORT ATP-BINDING PROTEIN"/>
    <property type="match status" value="1"/>
</dbReference>
<comment type="caution">
    <text evidence="4">The sequence shown here is derived from an EMBL/GenBank/DDBJ whole genome shotgun (WGS) entry which is preliminary data.</text>
</comment>
<dbReference type="PANTHER" id="PTHR24220:SF685">
    <property type="entry name" value="ABC TRANSPORTER RELATED"/>
    <property type="match status" value="1"/>
</dbReference>
<name>A0ABN3GZI9_9ACTN</name>
<dbReference type="Proteomes" id="UP001501170">
    <property type="component" value="Unassembled WGS sequence"/>
</dbReference>
<dbReference type="EMBL" id="BAAARB010000001">
    <property type="protein sequence ID" value="GAA2365327.1"/>
    <property type="molecule type" value="Genomic_DNA"/>
</dbReference>
<dbReference type="GO" id="GO:0005524">
    <property type="term" value="F:ATP binding"/>
    <property type="evidence" value="ECO:0007669"/>
    <property type="project" value="UniProtKB-KW"/>
</dbReference>